<dbReference type="CDD" id="cd07979">
    <property type="entry name" value="HFD_TAF9"/>
    <property type="match status" value="1"/>
</dbReference>
<name>A0A9Q0L7B7_ANAIG</name>
<evidence type="ECO:0000256" key="2">
    <source>
        <dbReference type="ARBA" id="ARBA00007646"/>
    </source>
</evidence>
<dbReference type="Pfam" id="PF02291">
    <property type="entry name" value="TFIID-31kDa"/>
    <property type="match status" value="1"/>
</dbReference>
<dbReference type="GO" id="GO:0016251">
    <property type="term" value="F:RNA polymerase II general transcription initiation factor activity"/>
    <property type="evidence" value="ECO:0007669"/>
    <property type="project" value="TreeGrafter"/>
</dbReference>
<evidence type="ECO:0000313" key="6">
    <source>
        <dbReference type="EMBL" id="KAJ5067180.1"/>
    </source>
</evidence>
<dbReference type="SUPFAM" id="SSF47113">
    <property type="entry name" value="Histone-fold"/>
    <property type="match status" value="1"/>
</dbReference>
<dbReference type="InterPro" id="IPR003162">
    <property type="entry name" value="TFIID-31"/>
</dbReference>
<dbReference type="InterPro" id="IPR009072">
    <property type="entry name" value="Histone-fold"/>
</dbReference>
<protein>
    <submittedName>
        <fullName evidence="6">Taf9 RNA polymerase ii tata box-binding protein (Tbp)-associated factor</fullName>
    </submittedName>
</protein>
<dbReference type="GO" id="GO:0003713">
    <property type="term" value="F:transcription coactivator activity"/>
    <property type="evidence" value="ECO:0007669"/>
    <property type="project" value="TreeGrafter"/>
</dbReference>
<dbReference type="OrthoDB" id="341924at2759"/>
<accession>A0A9Q0L7B7</accession>
<keyword evidence="7" id="KW-1185">Reference proteome</keyword>
<dbReference type="GO" id="GO:0046982">
    <property type="term" value="F:protein heterodimerization activity"/>
    <property type="evidence" value="ECO:0007669"/>
    <property type="project" value="InterPro"/>
</dbReference>
<evidence type="ECO:0000313" key="7">
    <source>
        <dbReference type="Proteomes" id="UP001149090"/>
    </source>
</evidence>
<evidence type="ECO:0000256" key="4">
    <source>
        <dbReference type="ARBA" id="ARBA00023163"/>
    </source>
</evidence>
<evidence type="ECO:0000256" key="3">
    <source>
        <dbReference type="ARBA" id="ARBA00023015"/>
    </source>
</evidence>
<organism evidence="6 7">
    <name type="scientific">Anaeramoeba ignava</name>
    <name type="common">Anaerobic marine amoeba</name>
    <dbReference type="NCBI Taxonomy" id="1746090"/>
    <lineage>
        <taxon>Eukaryota</taxon>
        <taxon>Metamonada</taxon>
        <taxon>Anaeramoebidae</taxon>
        <taxon>Anaeramoeba</taxon>
    </lineage>
</organism>
<dbReference type="PANTHER" id="PTHR48068">
    <property type="entry name" value="TAF9 RNA POLYMERASE II, TATA BOX-BINDING PROTEIN (TBP)-ASSOCIATED FACTOR"/>
    <property type="match status" value="1"/>
</dbReference>
<keyword evidence="4" id="KW-0804">Transcription</keyword>
<dbReference type="PANTHER" id="PTHR48068:SF4">
    <property type="entry name" value="TATA-BOX BINDING PROTEIN ASSOCIATED FACTOR 9"/>
    <property type="match status" value="1"/>
</dbReference>
<keyword evidence="3" id="KW-0805">Transcription regulation</keyword>
<keyword evidence="5" id="KW-0539">Nucleus</keyword>
<dbReference type="AlphaFoldDB" id="A0A9Q0L7B7"/>
<dbReference type="OMA" id="PHDAQVM"/>
<reference evidence="6" key="1">
    <citation type="submission" date="2022-10" db="EMBL/GenBank/DDBJ databases">
        <title>Novel sulphate-reducing endosymbionts in the free-living metamonad Anaeramoeba.</title>
        <authorList>
            <person name="Jerlstrom-Hultqvist J."/>
            <person name="Cepicka I."/>
            <person name="Gallot-Lavallee L."/>
            <person name="Salas-Leiva D."/>
            <person name="Curtis B.A."/>
            <person name="Zahonova K."/>
            <person name="Pipaliya S."/>
            <person name="Dacks J."/>
            <person name="Roger A.J."/>
        </authorList>
    </citation>
    <scope>NUCLEOTIDE SEQUENCE</scope>
    <source>
        <strain evidence="6">BMAN</strain>
    </source>
</reference>
<comment type="caution">
    <text evidence="6">The sequence shown here is derived from an EMBL/GenBank/DDBJ whole genome shotgun (WGS) entry which is preliminary data.</text>
</comment>
<dbReference type="EMBL" id="JAPDFW010000133">
    <property type="protein sequence ID" value="KAJ5067180.1"/>
    <property type="molecule type" value="Genomic_DNA"/>
</dbReference>
<sequence>MDNLPQDARVIEQILHSMGIEEYDPQVLPQLLEFIQKYTSEVLEKAQKYAQHAKRNQIEESDVTLAITNQVAYSFQKPPSRKLLADFAKARNAVPFPQIRFKYGVHLPTEEYSLTNANYQIDEKYQEK</sequence>
<dbReference type="GO" id="GO:0000124">
    <property type="term" value="C:SAGA complex"/>
    <property type="evidence" value="ECO:0007669"/>
    <property type="project" value="TreeGrafter"/>
</dbReference>
<gene>
    <name evidence="6" type="ORF">M0811_13230</name>
</gene>
<dbReference type="Proteomes" id="UP001149090">
    <property type="component" value="Unassembled WGS sequence"/>
</dbReference>
<evidence type="ECO:0000256" key="5">
    <source>
        <dbReference type="ARBA" id="ARBA00023242"/>
    </source>
</evidence>
<dbReference type="GO" id="GO:0051123">
    <property type="term" value="P:RNA polymerase II preinitiation complex assembly"/>
    <property type="evidence" value="ECO:0007669"/>
    <property type="project" value="TreeGrafter"/>
</dbReference>
<dbReference type="Gene3D" id="1.10.20.10">
    <property type="entry name" value="Histone, subunit A"/>
    <property type="match status" value="1"/>
</dbReference>
<comment type="similarity">
    <text evidence="2">Belongs to the TAF9 family.</text>
</comment>
<proteinExistence type="inferred from homology"/>
<dbReference type="GO" id="GO:0005669">
    <property type="term" value="C:transcription factor TFIID complex"/>
    <property type="evidence" value="ECO:0007669"/>
    <property type="project" value="TreeGrafter"/>
</dbReference>
<comment type="subcellular location">
    <subcellularLocation>
        <location evidence="1">Nucleus</location>
    </subcellularLocation>
</comment>
<evidence type="ECO:0000256" key="1">
    <source>
        <dbReference type="ARBA" id="ARBA00004123"/>
    </source>
</evidence>
<dbReference type="InterPro" id="IPR051431">
    <property type="entry name" value="TFIID_subunit_9"/>
</dbReference>